<accession>A0ABR5YP21</accession>
<dbReference type="Gene3D" id="3.30.300.30">
    <property type="match status" value="1"/>
</dbReference>
<evidence type="ECO:0000256" key="9">
    <source>
        <dbReference type="ARBA" id="ARBA00023136"/>
    </source>
</evidence>
<evidence type="ECO:0000313" key="17">
    <source>
        <dbReference type="EMBL" id="KZR32305.1"/>
    </source>
</evidence>
<evidence type="ECO:0000256" key="11">
    <source>
        <dbReference type="ARBA" id="ARBA00025936"/>
    </source>
</evidence>
<feature type="domain" description="Flagellar M-ring N-terminal" evidence="15">
    <location>
        <begin position="44"/>
        <end position="219"/>
    </location>
</feature>
<feature type="transmembrane region" description="Helical" evidence="14">
    <location>
        <begin position="453"/>
        <end position="471"/>
    </location>
</feature>
<evidence type="ECO:0000256" key="1">
    <source>
        <dbReference type="ARBA" id="ARBA00003820"/>
    </source>
</evidence>
<sequence length="563" mass="60999">MLNKIKDRLSALSLPAGLMSTRLWVIAGGAALAIAIVASLWNRNQGYVALYGAQENIPVSQVVEVLGGENIPYRIDPNNGQVLIAESKLPQARMALAAKGISAIMPDGYELMDKEEMLGSSQFVQNVRYKRSLEGELAKSIMALQPVEHARVHLGLSESSSFVLTNKPNSSASVMVQLRYGKTLDDQQVASIVQLVSGSVPGMAPGSVRVVDQAGNLLSSGIEGQDGTLGEKRLANDVTQRIREDTSKNVSSLLTSLVGSDNFRISVAPTVDLSRVEETQERLGKEPKVSDEQLSQENITNEMAFGIPGSLSNRPVNQNPQAAAAQAAGGEATAGNTATASPSSDPRKLSARSQEQRKYVFDRDIRHIRHPGYKLQKLSVAVALNKSAPALAAATPEQLASITRLVESAAGIDKTRGDVLTLDVLAFNVQKPVETEVLAWWQDPDMQFWGQNLGIGLLAVLTLLFGVRPLVKRLGRRERVEHEADVQELPVITTETPPQEDELSVLPKAAFNINDDKLPPQSSGLETKVEYLQVLAQNETERVAEVLKQWINSNDRSNAKSNE</sequence>
<evidence type="ECO:0000256" key="12">
    <source>
        <dbReference type="PIRNR" id="PIRNR004862"/>
    </source>
</evidence>
<comment type="subcellular location">
    <subcellularLocation>
        <location evidence="2 12">Bacterial flagellum basal body</location>
    </subcellularLocation>
    <subcellularLocation>
        <location evidence="3">Cell membrane</location>
        <topology evidence="3">Multi-pass membrane protein</topology>
    </subcellularLocation>
</comment>
<evidence type="ECO:0000256" key="4">
    <source>
        <dbReference type="ARBA" id="ARBA00007971"/>
    </source>
</evidence>
<organism evidence="17 18">
    <name type="scientific">Enterobacter genomosp. S</name>
    <dbReference type="NCBI Taxonomy" id="2364151"/>
    <lineage>
        <taxon>Bacteria</taxon>
        <taxon>Pseudomonadati</taxon>
        <taxon>Pseudomonadota</taxon>
        <taxon>Gammaproteobacteria</taxon>
        <taxon>Enterobacterales</taxon>
        <taxon>Enterobacteriaceae</taxon>
        <taxon>Enterobacter</taxon>
        <taxon>Enterobacter cloacae complex</taxon>
        <taxon>Enterobacter cloacae complex clade S</taxon>
    </lineage>
</organism>
<evidence type="ECO:0000256" key="14">
    <source>
        <dbReference type="SAM" id="Phobius"/>
    </source>
</evidence>
<protein>
    <recommendedName>
        <fullName evidence="5 12">Flagellar M-ring protein</fullName>
    </recommendedName>
</protein>
<dbReference type="PRINTS" id="PR01009">
    <property type="entry name" value="FLGMRINGFLIF"/>
</dbReference>
<keyword evidence="17" id="KW-0282">Flagellum</keyword>
<evidence type="ECO:0000256" key="13">
    <source>
        <dbReference type="SAM" id="MobiDB-lite"/>
    </source>
</evidence>
<feature type="compositionally biased region" description="Polar residues" evidence="13">
    <location>
        <begin position="292"/>
        <end position="301"/>
    </location>
</feature>
<dbReference type="InterPro" id="IPR045851">
    <property type="entry name" value="AMP-bd_C_sf"/>
</dbReference>
<reference evidence="18" key="1">
    <citation type="submission" date="2016-03" db="EMBL/GenBank/DDBJ databases">
        <title>WGS of SAMN04393274.</title>
        <authorList>
            <person name="Adams M."/>
            <person name="Sutton G."/>
            <person name="Nelson K."/>
            <person name="Thaden J."/>
            <person name="Fowler V."/>
            <person name="Mccorrison J."/>
            <person name="Sanka R."/>
            <person name="Brinkac L."/>
            <person name="Nierman W."/>
        </authorList>
    </citation>
    <scope>NUCLEOTIDE SEQUENCE [LARGE SCALE GENOMIC DNA]</scope>
    <source>
        <strain evidence="18">GN06232</strain>
    </source>
</reference>
<dbReference type="Pfam" id="PF08345">
    <property type="entry name" value="YscJ_FliF_C"/>
    <property type="match status" value="1"/>
</dbReference>
<keyword evidence="9 14" id="KW-0472">Membrane</keyword>
<evidence type="ECO:0000313" key="18">
    <source>
        <dbReference type="Proteomes" id="UP000076880"/>
    </source>
</evidence>
<dbReference type="InterPro" id="IPR013556">
    <property type="entry name" value="Flag_M-ring_C"/>
</dbReference>
<proteinExistence type="inferred from homology"/>
<keyword evidence="6" id="KW-1003">Cell membrane</keyword>
<evidence type="ECO:0000256" key="5">
    <source>
        <dbReference type="ARBA" id="ARBA00017949"/>
    </source>
</evidence>
<feature type="region of interest" description="Disordered" evidence="13">
    <location>
        <begin position="276"/>
        <end position="354"/>
    </location>
</feature>
<evidence type="ECO:0000256" key="8">
    <source>
        <dbReference type="ARBA" id="ARBA00022989"/>
    </source>
</evidence>
<dbReference type="EMBL" id="LVVA01000018">
    <property type="protein sequence ID" value="KZR32305.1"/>
    <property type="molecule type" value="Genomic_DNA"/>
</dbReference>
<dbReference type="PIRSF" id="PIRSF004862">
    <property type="entry name" value="FliF"/>
    <property type="match status" value="1"/>
</dbReference>
<dbReference type="Proteomes" id="UP000076880">
    <property type="component" value="Unassembled WGS sequence"/>
</dbReference>
<name>A0ABR5YP21_9ENTR</name>
<dbReference type="PANTHER" id="PTHR30046:SF0">
    <property type="entry name" value="FLAGELLAR M-RING PROTEIN"/>
    <property type="match status" value="1"/>
</dbReference>
<evidence type="ECO:0000256" key="10">
    <source>
        <dbReference type="ARBA" id="ARBA00023143"/>
    </source>
</evidence>
<dbReference type="InterPro" id="IPR043427">
    <property type="entry name" value="YscJ/FliF"/>
</dbReference>
<feature type="domain" description="Flagellar M-ring C-terminal" evidence="16">
    <location>
        <begin position="254"/>
        <end position="427"/>
    </location>
</feature>
<dbReference type="InterPro" id="IPR000067">
    <property type="entry name" value="FlgMring_FliF"/>
</dbReference>
<dbReference type="PANTHER" id="PTHR30046">
    <property type="entry name" value="FLAGELLAR M-RING PROTEIN"/>
    <property type="match status" value="1"/>
</dbReference>
<dbReference type="RefSeq" id="WP_063450829.1">
    <property type="nucleotide sequence ID" value="NZ_LVVA01000018.1"/>
</dbReference>
<evidence type="ECO:0000256" key="7">
    <source>
        <dbReference type="ARBA" id="ARBA00022692"/>
    </source>
</evidence>
<feature type="compositionally biased region" description="Basic and acidic residues" evidence="13">
    <location>
        <begin position="276"/>
        <end position="291"/>
    </location>
</feature>
<dbReference type="InterPro" id="IPR006182">
    <property type="entry name" value="FliF_N_dom"/>
</dbReference>
<keyword evidence="7 14" id="KW-0812">Transmembrane</keyword>
<evidence type="ECO:0000259" key="15">
    <source>
        <dbReference type="Pfam" id="PF01514"/>
    </source>
</evidence>
<feature type="compositionally biased region" description="Low complexity" evidence="13">
    <location>
        <begin position="317"/>
        <end position="340"/>
    </location>
</feature>
<keyword evidence="8 14" id="KW-1133">Transmembrane helix</keyword>
<evidence type="ECO:0000256" key="3">
    <source>
        <dbReference type="ARBA" id="ARBA00004651"/>
    </source>
</evidence>
<dbReference type="NCBIfam" id="TIGR00206">
    <property type="entry name" value="fliF"/>
    <property type="match status" value="1"/>
</dbReference>
<keyword evidence="18" id="KW-1185">Reference proteome</keyword>
<comment type="function">
    <text evidence="1 12">The M ring may be actively involved in energy transduction.</text>
</comment>
<gene>
    <name evidence="17" type="primary">fliF</name>
    <name evidence="17" type="ORF">A3466_01640</name>
</gene>
<evidence type="ECO:0000256" key="2">
    <source>
        <dbReference type="ARBA" id="ARBA00004117"/>
    </source>
</evidence>
<dbReference type="Pfam" id="PF01514">
    <property type="entry name" value="YscJ_FliF"/>
    <property type="match status" value="1"/>
</dbReference>
<comment type="caution">
    <text evidence="17">The sequence shown here is derived from an EMBL/GenBank/DDBJ whole genome shotgun (WGS) entry which is preliminary data.</text>
</comment>
<evidence type="ECO:0000256" key="6">
    <source>
        <dbReference type="ARBA" id="ARBA00022475"/>
    </source>
</evidence>
<feature type="transmembrane region" description="Helical" evidence="14">
    <location>
        <begin position="21"/>
        <end position="41"/>
    </location>
</feature>
<keyword evidence="17" id="KW-0966">Cell projection</keyword>
<evidence type="ECO:0000259" key="16">
    <source>
        <dbReference type="Pfam" id="PF08345"/>
    </source>
</evidence>
<keyword evidence="10 12" id="KW-0975">Bacterial flagellum</keyword>
<comment type="subunit">
    <text evidence="11">The basal body constitutes a major portion of the flagellar organelle and consists of four rings (L,P,S, and M) mounted on a central rod. The M ring is integral to the inner membrane of the cell and may be connected to the flagellar rod via the S ring. The S (supramembrane ring) lies just distal to the M ring. The L and P rings lie in the outer membrane and the periplasmic space, respectively.</text>
</comment>
<keyword evidence="17" id="KW-0969">Cilium</keyword>
<comment type="similarity">
    <text evidence="4 12">Belongs to the FliF family.</text>
</comment>